<organism evidence="1 2">
    <name type="scientific">Mucor plumbeus</name>
    <dbReference type="NCBI Taxonomy" id="97098"/>
    <lineage>
        <taxon>Eukaryota</taxon>
        <taxon>Fungi</taxon>
        <taxon>Fungi incertae sedis</taxon>
        <taxon>Mucoromycota</taxon>
        <taxon>Mucoromycotina</taxon>
        <taxon>Mucoromycetes</taxon>
        <taxon>Mucorales</taxon>
        <taxon>Mucorineae</taxon>
        <taxon>Mucoraceae</taxon>
        <taxon>Mucor</taxon>
    </lineage>
</organism>
<dbReference type="InterPro" id="IPR036397">
    <property type="entry name" value="RNaseH_sf"/>
</dbReference>
<dbReference type="EMBL" id="JAEPRC010000076">
    <property type="protein sequence ID" value="KAG2210733.1"/>
    <property type="molecule type" value="Genomic_DNA"/>
</dbReference>
<dbReference type="AlphaFoldDB" id="A0A8H7RJE8"/>
<reference evidence="1" key="1">
    <citation type="submission" date="2020-12" db="EMBL/GenBank/DDBJ databases">
        <title>Metabolic potential, ecology and presence of endohyphal bacteria is reflected in genomic diversity of Mucoromycotina.</title>
        <authorList>
            <person name="Muszewska A."/>
            <person name="Okrasinska A."/>
            <person name="Steczkiewicz K."/>
            <person name="Drgas O."/>
            <person name="Orlowska M."/>
            <person name="Perlinska-Lenart U."/>
            <person name="Aleksandrzak-Piekarczyk T."/>
            <person name="Szatraj K."/>
            <person name="Zielenkiewicz U."/>
            <person name="Pilsyk S."/>
            <person name="Malc E."/>
            <person name="Mieczkowski P."/>
            <person name="Kruszewska J.S."/>
            <person name="Biernat P."/>
            <person name="Pawlowska J."/>
        </authorList>
    </citation>
    <scope>NUCLEOTIDE SEQUENCE</scope>
    <source>
        <strain evidence="1">CBS 226.32</strain>
    </source>
</reference>
<name>A0A8H7RJE8_9FUNG</name>
<sequence>MAPSLSGRHTLISTTSGITFPKKAVLGKLKTRKDVEIYPNGLETEPPQYPDLNPIKHLWHSLKLKLNSYPTKAKKIQKLWQRVEEQWATFTKKNCQQYIDSILTKINAAIKAKGHNTKY</sequence>
<dbReference type="OrthoDB" id="2201491at2759"/>
<accession>A0A8H7RJE8</accession>
<keyword evidence="2" id="KW-1185">Reference proteome</keyword>
<evidence type="ECO:0000313" key="1">
    <source>
        <dbReference type="EMBL" id="KAG2210733.1"/>
    </source>
</evidence>
<evidence type="ECO:0008006" key="3">
    <source>
        <dbReference type="Google" id="ProtNLM"/>
    </source>
</evidence>
<gene>
    <name evidence="1" type="ORF">INT46_008555</name>
</gene>
<evidence type="ECO:0000313" key="2">
    <source>
        <dbReference type="Proteomes" id="UP000650833"/>
    </source>
</evidence>
<protein>
    <recommendedName>
        <fullName evidence="3">Tc1-like transposase DDE domain-containing protein</fullName>
    </recommendedName>
</protein>
<dbReference type="Proteomes" id="UP000650833">
    <property type="component" value="Unassembled WGS sequence"/>
</dbReference>
<proteinExistence type="predicted"/>
<dbReference type="Gene3D" id="3.30.420.10">
    <property type="entry name" value="Ribonuclease H-like superfamily/Ribonuclease H"/>
    <property type="match status" value="1"/>
</dbReference>
<dbReference type="GO" id="GO:0003676">
    <property type="term" value="F:nucleic acid binding"/>
    <property type="evidence" value="ECO:0007669"/>
    <property type="project" value="InterPro"/>
</dbReference>
<comment type="caution">
    <text evidence="1">The sequence shown here is derived from an EMBL/GenBank/DDBJ whole genome shotgun (WGS) entry which is preliminary data.</text>
</comment>